<evidence type="ECO:0000256" key="2">
    <source>
        <dbReference type="ARBA" id="ARBA00022723"/>
    </source>
</evidence>
<name>A0ABZ2U7J5_9ACTN</name>
<evidence type="ECO:0000256" key="5">
    <source>
        <dbReference type="SAM" id="Phobius"/>
    </source>
</evidence>
<dbReference type="EMBL" id="CP136137">
    <property type="protein sequence ID" value="WYY09542.1"/>
    <property type="molecule type" value="Genomic_DNA"/>
</dbReference>
<keyword evidence="3 6" id="KW-0378">Hydrolase</keyword>
<dbReference type="InterPro" id="IPR050582">
    <property type="entry name" value="HAD-like_SerB"/>
</dbReference>
<sequence length="272" mass="29544">MTSTSSTPIAAFFDLDKTVIARSSALIFTRPFFDGGLLTRRAMFKSAIAQLQFLLTSAEADQVERLRKHVTDMCRGWNAAQVREIVSETLEDVVRPTIFAEAADLIAEHKSAGHDIVLISASGLEMVEPIGELLGADYVRASIMHIEDGHYSGELDFYCYGEDKAVAMRTLAGEHGYRLDDCYAYSDSSTDLPMLTVVGHPAVVNPDKTLRHHAAEKGWEIFDFPNPMPTPAWASKPLLACTALCATGIGAAAAIAVIHSMRHGKSSRSEAA</sequence>
<reference evidence="6 7" key="1">
    <citation type="journal article" date="2023" name="Virus Evol.">
        <title>Computational host range prediction-The good, the bad, and the ugly.</title>
        <authorList>
            <person name="Howell A.A."/>
            <person name="Versoza C.J."/>
            <person name="Pfeifer S.P."/>
        </authorList>
    </citation>
    <scope>NUCLEOTIDE SEQUENCE [LARGE SCALE GENOMIC DNA]</scope>
    <source>
        <strain evidence="6 7">1610/1b</strain>
    </source>
</reference>
<comment type="similarity">
    <text evidence="1">Belongs to the HAD-like hydrolase superfamily. SerB family.</text>
</comment>
<protein>
    <submittedName>
        <fullName evidence="6">HAD-IB family hydrolase</fullName>
    </submittedName>
</protein>
<keyword evidence="2" id="KW-0479">Metal-binding</keyword>
<accession>A0ABZ2U7J5</accession>
<dbReference type="SUPFAM" id="SSF56784">
    <property type="entry name" value="HAD-like"/>
    <property type="match status" value="1"/>
</dbReference>
<keyword evidence="5" id="KW-0812">Transmembrane</keyword>
<dbReference type="NCBIfam" id="TIGR01490">
    <property type="entry name" value="HAD-SF-IB-hyp1"/>
    <property type="match status" value="1"/>
</dbReference>
<evidence type="ECO:0000313" key="6">
    <source>
        <dbReference type="EMBL" id="WYY09542.1"/>
    </source>
</evidence>
<gene>
    <name evidence="6" type="ORF">RVF87_05470</name>
</gene>
<dbReference type="NCBIfam" id="TIGR01488">
    <property type="entry name" value="HAD-SF-IB"/>
    <property type="match status" value="1"/>
</dbReference>
<dbReference type="PANTHER" id="PTHR43344">
    <property type="entry name" value="PHOSPHOSERINE PHOSPHATASE"/>
    <property type="match status" value="1"/>
</dbReference>
<dbReference type="Pfam" id="PF12710">
    <property type="entry name" value="HAD"/>
    <property type="match status" value="1"/>
</dbReference>
<dbReference type="RefSeq" id="WP_066169164.1">
    <property type="nucleotide sequence ID" value="NZ_CP136137.1"/>
</dbReference>
<dbReference type="Gene3D" id="3.40.50.1000">
    <property type="entry name" value="HAD superfamily/HAD-like"/>
    <property type="match status" value="1"/>
</dbReference>
<keyword evidence="5" id="KW-0472">Membrane</keyword>
<keyword evidence="7" id="KW-1185">Reference proteome</keyword>
<feature type="transmembrane region" description="Helical" evidence="5">
    <location>
        <begin position="237"/>
        <end position="258"/>
    </location>
</feature>
<dbReference type="GO" id="GO:0016787">
    <property type="term" value="F:hydrolase activity"/>
    <property type="evidence" value="ECO:0007669"/>
    <property type="project" value="UniProtKB-KW"/>
</dbReference>
<proteinExistence type="inferred from homology"/>
<dbReference type="Gene3D" id="1.20.1440.100">
    <property type="entry name" value="SG protein - dephosphorylation function"/>
    <property type="match status" value="1"/>
</dbReference>
<dbReference type="InterPro" id="IPR036412">
    <property type="entry name" value="HAD-like_sf"/>
</dbReference>
<organism evidence="6 7">
    <name type="scientific">Gordonia hydrophobica</name>
    <dbReference type="NCBI Taxonomy" id="40516"/>
    <lineage>
        <taxon>Bacteria</taxon>
        <taxon>Bacillati</taxon>
        <taxon>Actinomycetota</taxon>
        <taxon>Actinomycetes</taxon>
        <taxon>Mycobacteriales</taxon>
        <taxon>Gordoniaceae</taxon>
        <taxon>Gordonia</taxon>
    </lineage>
</organism>
<keyword evidence="5" id="KW-1133">Transmembrane helix</keyword>
<evidence type="ECO:0000256" key="1">
    <source>
        <dbReference type="ARBA" id="ARBA00009184"/>
    </source>
</evidence>
<dbReference type="InterPro" id="IPR023214">
    <property type="entry name" value="HAD_sf"/>
</dbReference>
<dbReference type="InterPro" id="IPR006385">
    <property type="entry name" value="HAD_hydro_SerB1"/>
</dbReference>
<dbReference type="PANTHER" id="PTHR43344:SF13">
    <property type="entry name" value="PHOSPHATASE RV3661-RELATED"/>
    <property type="match status" value="1"/>
</dbReference>
<dbReference type="CDD" id="cd02612">
    <property type="entry name" value="HAD_PGPPase"/>
    <property type="match status" value="1"/>
</dbReference>
<dbReference type="Proteomes" id="UP001479933">
    <property type="component" value="Chromosome"/>
</dbReference>
<evidence type="ECO:0000256" key="3">
    <source>
        <dbReference type="ARBA" id="ARBA00022801"/>
    </source>
</evidence>
<keyword evidence="4" id="KW-0460">Magnesium</keyword>
<evidence type="ECO:0000256" key="4">
    <source>
        <dbReference type="ARBA" id="ARBA00022842"/>
    </source>
</evidence>
<evidence type="ECO:0000313" key="7">
    <source>
        <dbReference type="Proteomes" id="UP001479933"/>
    </source>
</evidence>